<dbReference type="PANTHER" id="PTHR20941:SF1">
    <property type="entry name" value="FOLIC ACID SYNTHESIS PROTEIN FOL1"/>
    <property type="match status" value="1"/>
</dbReference>
<dbReference type="PANTHER" id="PTHR20941">
    <property type="entry name" value="FOLATE SYNTHESIS PROTEINS"/>
    <property type="match status" value="1"/>
</dbReference>
<name>A0ABW9G3Z3_9GAMM</name>
<keyword evidence="7 9" id="KW-0460">Magnesium</keyword>
<protein>
    <recommendedName>
        <fullName evidence="4 9">Dihydropteroate synthase</fullName>
        <shortName evidence="9">DHPS</shortName>
        <ecNumber evidence="4 9">2.5.1.15</ecNumber>
    </recommendedName>
    <alternativeName>
        <fullName evidence="9">Dihydropteroate pyrophosphorylase</fullName>
    </alternativeName>
</protein>
<dbReference type="NCBIfam" id="TIGR01496">
    <property type="entry name" value="DHPS"/>
    <property type="match status" value="1"/>
</dbReference>
<dbReference type="Pfam" id="PF00809">
    <property type="entry name" value="Pterin_bind"/>
    <property type="match status" value="1"/>
</dbReference>
<evidence type="ECO:0000259" key="10">
    <source>
        <dbReference type="PROSITE" id="PS50972"/>
    </source>
</evidence>
<sequence length="274" mass="29807">MNLTIANQTFERPVVMGILNCTPDSFSDGGQYLAQDRAVAHARQMLLDGADIIDIGGESTRPGAAEVSIDQELQRTIGAINAIKQELGCLVSIDSRHSEVMRQACLAGADLINDINALLEPGAVDVAIQANVSVCLMHMQGRPETMQNSPKYHDIVTEVVDYLEKRCNAVIANGMNPEHIILDPGFGFGKTVEHNFAMLRHLENFHQLGYPLLVGVSRKSMFGQLLDRRVDERLAASLAGACIAASKGAAILRVHDVRETADVLKVAYQCMDLN</sequence>
<comment type="pathway">
    <text evidence="3 9">Cofactor biosynthesis; tetrahydrofolate biosynthesis; 7,8-dihydrofolate from 2-amino-4-hydroxy-6-hydroxymethyl-7,8-dihydropteridine diphosphate and 4-aminobenzoate: step 1/2.</text>
</comment>
<evidence type="ECO:0000256" key="4">
    <source>
        <dbReference type="ARBA" id="ARBA00012458"/>
    </source>
</evidence>
<evidence type="ECO:0000256" key="7">
    <source>
        <dbReference type="ARBA" id="ARBA00022842"/>
    </source>
</evidence>
<dbReference type="CDD" id="cd00739">
    <property type="entry name" value="DHPS"/>
    <property type="match status" value="1"/>
</dbReference>
<dbReference type="PROSITE" id="PS00792">
    <property type="entry name" value="DHPS_1"/>
    <property type="match status" value="1"/>
</dbReference>
<comment type="caution">
    <text evidence="11">The sequence shown here is derived from an EMBL/GenBank/DDBJ whole genome shotgun (WGS) entry which is preliminary data.</text>
</comment>
<dbReference type="PROSITE" id="PS50972">
    <property type="entry name" value="PTERIN_BINDING"/>
    <property type="match status" value="1"/>
</dbReference>
<dbReference type="Proteomes" id="UP001629953">
    <property type="component" value="Unassembled WGS sequence"/>
</dbReference>
<dbReference type="InterPro" id="IPR000489">
    <property type="entry name" value="Pterin-binding_dom"/>
</dbReference>
<comment type="cofactor">
    <cofactor evidence="2 9">
        <name>Mg(2+)</name>
        <dbReference type="ChEBI" id="CHEBI:18420"/>
    </cofactor>
</comment>
<evidence type="ECO:0000256" key="3">
    <source>
        <dbReference type="ARBA" id="ARBA00004763"/>
    </source>
</evidence>
<dbReference type="SUPFAM" id="SSF51717">
    <property type="entry name" value="Dihydropteroate synthetase-like"/>
    <property type="match status" value="1"/>
</dbReference>
<dbReference type="Gene3D" id="3.20.20.20">
    <property type="entry name" value="Dihydropteroate synthase-like"/>
    <property type="match status" value="1"/>
</dbReference>
<dbReference type="PROSITE" id="PS00793">
    <property type="entry name" value="DHPS_2"/>
    <property type="match status" value="1"/>
</dbReference>
<feature type="domain" description="Pterin-binding" evidence="10">
    <location>
        <begin position="13"/>
        <end position="265"/>
    </location>
</feature>
<evidence type="ECO:0000313" key="11">
    <source>
        <dbReference type="EMBL" id="MFM2484381.1"/>
    </source>
</evidence>
<dbReference type="EC" id="2.5.1.15" evidence="4 9"/>
<evidence type="ECO:0000256" key="6">
    <source>
        <dbReference type="ARBA" id="ARBA00022723"/>
    </source>
</evidence>
<proteinExistence type="inferred from homology"/>
<dbReference type="GO" id="GO:0004156">
    <property type="term" value="F:dihydropteroate synthase activity"/>
    <property type="evidence" value="ECO:0007669"/>
    <property type="project" value="UniProtKB-EC"/>
</dbReference>
<dbReference type="InterPro" id="IPR045031">
    <property type="entry name" value="DHP_synth-like"/>
</dbReference>
<dbReference type="InterPro" id="IPR006390">
    <property type="entry name" value="DHP_synth_dom"/>
</dbReference>
<keyword evidence="12" id="KW-1185">Reference proteome</keyword>
<dbReference type="RefSeq" id="WP_408622563.1">
    <property type="nucleotide sequence ID" value="NZ_JBEQCT010000002.1"/>
</dbReference>
<evidence type="ECO:0000256" key="9">
    <source>
        <dbReference type="RuleBase" id="RU361205"/>
    </source>
</evidence>
<evidence type="ECO:0000313" key="12">
    <source>
        <dbReference type="Proteomes" id="UP001629953"/>
    </source>
</evidence>
<comment type="function">
    <text evidence="9">Catalyzes the condensation of para-aminobenzoate (pABA) with 6-hydroxymethyl-7,8-dihydropterin diphosphate (DHPt-PP) to form 7,8-dihydropteroate (H2Pte), the immediate precursor of folate derivatives.</text>
</comment>
<keyword evidence="5 9" id="KW-0808">Transferase</keyword>
<gene>
    <name evidence="11" type="primary">folP</name>
    <name evidence="11" type="ORF">ABUE30_04755</name>
</gene>
<evidence type="ECO:0000256" key="5">
    <source>
        <dbReference type="ARBA" id="ARBA00022679"/>
    </source>
</evidence>
<organism evidence="11 12">
    <name type="scientific">Celerinatantimonas yamalensis</name>
    <dbReference type="NCBI Taxonomy" id="559956"/>
    <lineage>
        <taxon>Bacteria</taxon>
        <taxon>Pseudomonadati</taxon>
        <taxon>Pseudomonadota</taxon>
        <taxon>Gammaproteobacteria</taxon>
        <taxon>Celerinatantimonadaceae</taxon>
        <taxon>Celerinatantimonas</taxon>
    </lineage>
</organism>
<dbReference type="EMBL" id="JBEQCT010000002">
    <property type="protein sequence ID" value="MFM2484381.1"/>
    <property type="molecule type" value="Genomic_DNA"/>
</dbReference>
<comment type="similarity">
    <text evidence="9">Belongs to the DHPS family.</text>
</comment>
<comment type="catalytic activity">
    <reaction evidence="1">
        <text>(7,8-dihydropterin-6-yl)methyl diphosphate + 4-aminobenzoate = 7,8-dihydropteroate + diphosphate</text>
        <dbReference type="Rhea" id="RHEA:19949"/>
        <dbReference type="ChEBI" id="CHEBI:17836"/>
        <dbReference type="ChEBI" id="CHEBI:17839"/>
        <dbReference type="ChEBI" id="CHEBI:33019"/>
        <dbReference type="ChEBI" id="CHEBI:72950"/>
        <dbReference type="EC" id="2.5.1.15"/>
    </reaction>
</comment>
<keyword evidence="8 9" id="KW-0289">Folate biosynthesis</keyword>
<keyword evidence="6 9" id="KW-0479">Metal-binding</keyword>
<evidence type="ECO:0000256" key="8">
    <source>
        <dbReference type="ARBA" id="ARBA00022909"/>
    </source>
</evidence>
<evidence type="ECO:0000256" key="2">
    <source>
        <dbReference type="ARBA" id="ARBA00001946"/>
    </source>
</evidence>
<dbReference type="InterPro" id="IPR011005">
    <property type="entry name" value="Dihydropteroate_synth-like_sf"/>
</dbReference>
<reference evidence="11 12" key="1">
    <citation type="journal article" date="2013" name="Int. J. Syst. Evol. Microbiol.">
        <title>Celerinatantimonas yamalensis sp. nov., a cold-adapted diazotrophic bacterium from a cold permafrost brine.</title>
        <authorList>
            <person name="Shcherbakova V."/>
            <person name="Chuvilskaya N."/>
            <person name="Rivkina E."/>
            <person name="Demidov N."/>
            <person name="Uchaeva V."/>
            <person name="Suetin S."/>
            <person name="Suzina N."/>
            <person name="Gilichinsky D."/>
        </authorList>
    </citation>
    <scope>NUCLEOTIDE SEQUENCE [LARGE SCALE GENOMIC DNA]</scope>
    <source>
        <strain evidence="11 12">C7</strain>
    </source>
</reference>
<accession>A0ABW9G3Z3</accession>
<evidence type="ECO:0000256" key="1">
    <source>
        <dbReference type="ARBA" id="ARBA00000012"/>
    </source>
</evidence>